<comment type="similarity">
    <text evidence="1">Belongs to the peptidase M13 family.</text>
</comment>
<dbReference type="PANTHER" id="PTHR11733">
    <property type="entry name" value="ZINC METALLOPROTEASE FAMILY M13 NEPRILYSIN-RELATED"/>
    <property type="match status" value="1"/>
</dbReference>
<dbReference type="InterPro" id="IPR000718">
    <property type="entry name" value="Peptidase_M13"/>
</dbReference>
<protein>
    <recommendedName>
        <fullName evidence="2">Peptidase M13 N-terminal domain-containing protein</fullName>
    </recommendedName>
</protein>
<proteinExistence type="inferred from homology"/>
<dbReference type="GO" id="GO:0004222">
    <property type="term" value="F:metalloendopeptidase activity"/>
    <property type="evidence" value="ECO:0007669"/>
    <property type="project" value="InterPro"/>
</dbReference>
<dbReference type="GO" id="GO:0016485">
    <property type="term" value="P:protein processing"/>
    <property type="evidence" value="ECO:0007669"/>
    <property type="project" value="TreeGrafter"/>
</dbReference>
<dbReference type="Gene3D" id="1.10.1380.10">
    <property type="entry name" value="Neutral endopeptidase , domain2"/>
    <property type="match status" value="1"/>
</dbReference>
<dbReference type="Pfam" id="PF05649">
    <property type="entry name" value="Peptidase_M13_N"/>
    <property type="match status" value="1"/>
</dbReference>
<organism evidence="3 4">
    <name type="scientific">Mesorhabditis belari</name>
    <dbReference type="NCBI Taxonomy" id="2138241"/>
    <lineage>
        <taxon>Eukaryota</taxon>
        <taxon>Metazoa</taxon>
        <taxon>Ecdysozoa</taxon>
        <taxon>Nematoda</taxon>
        <taxon>Chromadorea</taxon>
        <taxon>Rhabditida</taxon>
        <taxon>Rhabditina</taxon>
        <taxon>Rhabditomorpha</taxon>
        <taxon>Rhabditoidea</taxon>
        <taxon>Rhabditidae</taxon>
        <taxon>Mesorhabditinae</taxon>
        <taxon>Mesorhabditis</taxon>
    </lineage>
</organism>
<dbReference type="PROSITE" id="PS51885">
    <property type="entry name" value="NEPRILYSIN"/>
    <property type="match status" value="1"/>
</dbReference>
<dbReference type="GO" id="GO:0005886">
    <property type="term" value="C:plasma membrane"/>
    <property type="evidence" value="ECO:0007669"/>
    <property type="project" value="TreeGrafter"/>
</dbReference>
<evidence type="ECO:0000256" key="1">
    <source>
        <dbReference type="ARBA" id="ARBA00007357"/>
    </source>
</evidence>
<reference evidence="4" key="1">
    <citation type="submission" date="2024-02" db="UniProtKB">
        <authorList>
            <consortium name="WormBaseParasite"/>
        </authorList>
    </citation>
    <scope>IDENTIFICATION</scope>
</reference>
<dbReference type="PANTHER" id="PTHR11733:SF240">
    <property type="entry name" value="GH14155P-RELATED"/>
    <property type="match status" value="1"/>
</dbReference>
<evidence type="ECO:0000313" key="4">
    <source>
        <dbReference type="WBParaSite" id="MBELARI_LOCUS8474"/>
    </source>
</evidence>
<accession>A0AAF3FN68</accession>
<evidence type="ECO:0000259" key="2">
    <source>
        <dbReference type="Pfam" id="PF05649"/>
    </source>
</evidence>
<dbReference type="Proteomes" id="UP000887575">
    <property type="component" value="Unassembled WGS sequence"/>
</dbReference>
<dbReference type="InterPro" id="IPR042089">
    <property type="entry name" value="Peptidase_M13_dom_2"/>
</dbReference>
<keyword evidence="3" id="KW-1185">Reference proteome</keyword>
<sequence>MQLIVMTSEDWQEVVGLLGAVLLAITNGAPAVPTPAPIHTDNPKYGAFMDVVKLLKPMMNTSADPCNDFYAFTCGNFNGDMSFDVSDNENSIKMARQFKKQYYLDVAPQPVNQAAWYFQQCRQANMNWNSVANGAPTVSALNDMLSMTGVPFPALNQSINNISPLTPTQLGTMIGYLAGSEGVYTLLSPFVDTNWKDPTGPQGYGLFIDQPTTIYRSTYYTKAWDLIRSNYVATVQKNLQKVAAAMNMNALNPTKLKSDAEALVDFEFNLATQYSTDDTTRRKYQRSYNPMTRTNATTAYSFIDWRTFLAHARERNLTNSTDNKLLK</sequence>
<dbReference type="InterPro" id="IPR008753">
    <property type="entry name" value="Peptidase_M13_N"/>
</dbReference>
<feature type="domain" description="Peptidase M13 N-terminal" evidence="2">
    <location>
        <begin position="65"/>
        <end position="312"/>
    </location>
</feature>
<dbReference type="SUPFAM" id="SSF55486">
    <property type="entry name" value="Metalloproteases ('zincins'), catalytic domain"/>
    <property type="match status" value="1"/>
</dbReference>
<name>A0AAF3FN68_9BILA</name>
<evidence type="ECO:0000313" key="3">
    <source>
        <dbReference type="Proteomes" id="UP000887575"/>
    </source>
</evidence>
<dbReference type="AlphaFoldDB" id="A0AAF3FN68"/>
<dbReference type="WBParaSite" id="MBELARI_LOCUS8474">
    <property type="protein sequence ID" value="MBELARI_LOCUS8474"/>
    <property type="gene ID" value="MBELARI_LOCUS8474"/>
</dbReference>